<dbReference type="SUPFAM" id="SSF81383">
    <property type="entry name" value="F-box domain"/>
    <property type="match status" value="1"/>
</dbReference>
<sequence>MGVVVTRAARKRRLEEEERLRDHISGLPDAVLGEIVSLLPTKEGARTQALSSRWRHIWASASLPLLDLRGESITSDEVSRILSSHRGPVRRFFVRVVPREGGAATLDGWLRSPALNNLHELDFHLSFPHPPPLPEPARRFAPTLRAASFGGCSFSDGDATAGALHLPLLKQLSLVNARISAGSLHALIAGCPVLESLLLVENLGCPRTQIVSPSLRSIAVCSGSGGQLRLQRLIIEDAPCLERLLFFRDKEDMDISVISAPRLAILGKLTSNFLRLQFGTTTSLSEGTGNGSSLGSNIQLHGGKKNAWRLKYRNLIGTLDIHLKEIVLAGYLGNKSHVNFAKFFMSKARVLESVTLELLLEEDGNRTISSAWVETQRRLLQINKRARHVQFDFVPRNMSISRSLSDRCERKQLHDLSAADPFESFR</sequence>
<dbReference type="Pfam" id="PF24758">
    <property type="entry name" value="LRR_At5g56370"/>
    <property type="match status" value="1"/>
</dbReference>
<feature type="domain" description="F-box/LRR-repeat protein 15/At3g58940/PEG3-like LRR" evidence="3">
    <location>
        <begin position="106"/>
        <end position="283"/>
    </location>
</feature>
<dbReference type="SUPFAM" id="SSF52047">
    <property type="entry name" value="RNI-like"/>
    <property type="match status" value="1"/>
</dbReference>
<dbReference type="Gene3D" id="3.80.10.10">
    <property type="entry name" value="Ribonuclease Inhibitor"/>
    <property type="match status" value="1"/>
</dbReference>
<dbReference type="CDD" id="cd22160">
    <property type="entry name" value="F-box_AtFBL13-like"/>
    <property type="match status" value="1"/>
</dbReference>
<proteinExistence type="predicted"/>
<organism evidence="4 5">
    <name type="scientific">Panicum virgatum</name>
    <name type="common">Blackwell switchgrass</name>
    <dbReference type="NCBI Taxonomy" id="38727"/>
    <lineage>
        <taxon>Eukaryota</taxon>
        <taxon>Viridiplantae</taxon>
        <taxon>Streptophyta</taxon>
        <taxon>Embryophyta</taxon>
        <taxon>Tracheophyta</taxon>
        <taxon>Spermatophyta</taxon>
        <taxon>Magnoliopsida</taxon>
        <taxon>Liliopsida</taxon>
        <taxon>Poales</taxon>
        <taxon>Poaceae</taxon>
        <taxon>PACMAD clade</taxon>
        <taxon>Panicoideae</taxon>
        <taxon>Panicodae</taxon>
        <taxon>Paniceae</taxon>
        <taxon>Panicinae</taxon>
        <taxon>Panicum</taxon>
        <taxon>Panicum sect. Hiantes</taxon>
    </lineage>
</organism>
<name>A0A8T0W0W3_PANVG</name>
<evidence type="ECO:0000259" key="2">
    <source>
        <dbReference type="Pfam" id="PF08387"/>
    </source>
</evidence>
<evidence type="ECO:0000259" key="1">
    <source>
        <dbReference type="Pfam" id="PF00646"/>
    </source>
</evidence>
<feature type="domain" description="F-box" evidence="1">
    <location>
        <begin position="24"/>
        <end position="62"/>
    </location>
</feature>
<dbReference type="InterPro" id="IPR006566">
    <property type="entry name" value="FBD"/>
</dbReference>
<feature type="domain" description="FBD" evidence="2">
    <location>
        <begin position="317"/>
        <end position="356"/>
    </location>
</feature>
<evidence type="ECO:0000313" key="5">
    <source>
        <dbReference type="Proteomes" id="UP000823388"/>
    </source>
</evidence>
<dbReference type="EMBL" id="CM029039">
    <property type="protein sequence ID" value="KAG2639576.1"/>
    <property type="molecule type" value="Genomic_DNA"/>
</dbReference>
<dbReference type="InterPro" id="IPR055302">
    <property type="entry name" value="F-box_dom-containing"/>
</dbReference>
<accession>A0A8T0W0W3</accession>
<evidence type="ECO:0000313" key="4">
    <source>
        <dbReference type="EMBL" id="KAG2639576.1"/>
    </source>
</evidence>
<evidence type="ECO:0008006" key="6">
    <source>
        <dbReference type="Google" id="ProtNLM"/>
    </source>
</evidence>
<dbReference type="Proteomes" id="UP000823388">
    <property type="component" value="Chromosome 2K"/>
</dbReference>
<dbReference type="InterPro" id="IPR055411">
    <property type="entry name" value="LRR_FXL15/At3g58940/PEG3-like"/>
</dbReference>
<dbReference type="InterPro" id="IPR053781">
    <property type="entry name" value="F-box_AtFBL13-like"/>
</dbReference>
<comment type="caution">
    <text evidence="4">The sequence shown here is derived from an EMBL/GenBank/DDBJ whole genome shotgun (WGS) entry which is preliminary data.</text>
</comment>
<dbReference type="PANTHER" id="PTHR32141">
    <property type="match status" value="1"/>
</dbReference>
<dbReference type="Pfam" id="PF08387">
    <property type="entry name" value="FBD"/>
    <property type="match status" value="1"/>
</dbReference>
<reference evidence="4" key="1">
    <citation type="submission" date="2020-05" db="EMBL/GenBank/DDBJ databases">
        <title>WGS assembly of Panicum virgatum.</title>
        <authorList>
            <person name="Lovell J.T."/>
            <person name="Jenkins J."/>
            <person name="Shu S."/>
            <person name="Juenger T.E."/>
            <person name="Schmutz J."/>
        </authorList>
    </citation>
    <scope>NUCLEOTIDE SEQUENCE</scope>
    <source>
        <strain evidence="4">AP13</strain>
    </source>
</reference>
<dbReference type="Pfam" id="PF00646">
    <property type="entry name" value="F-box"/>
    <property type="match status" value="1"/>
</dbReference>
<dbReference type="InterPro" id="IPR032675">
    <property type="entry name" value="LRR_dom_sf"/>
</dbReference>
<keyword evidence="5" id="KW-1185">Reference proteome</keyword>
<evidence type="ECO:0000259" key="3">
    <source>
        <dbReference type="Pfam" id="PF24758"/>
    </source>
</evidence>
<dbReference type="PANTHER" id="PTHR32141:SF168">
    <property type="entry name" value="OS12G0595200 PROTEIN"/>
    <property type="match status" value="1"/>
</dbReference>
<protein>
    <recommendedName>
        <fullName evidence="6">F-box domain-containing protein</fullName>
    </recommendedName>
</protein>
<gene>
    <name evidence="4" type="ORF">PVAP13_2KG002400</name>
</gene>
<dbReference type="InterPro" id="IPR001810">
    <property type="entry name" value="F-box_dom"/>
</dbReference>
<dbReference type="InterPro" id="IPR036047">
    <property type="entry name" value="F-box-like_dom_sf"/>
</dbReference>
<dbReference type="AlphaFoldDB" id="A0A8T0W0W3"/>